<sequence length="36" mass="4170">MVNITNNKLNSNVFNKRVDSKPLLENSPYAFFNIIN</sequence>
<dbReference type="AlphaFoldDB" id="A0A1G5SKD5"/>
<dbReference type="Proteomes" id="UP000198729">
    <property type="component" value="Unassembled WGS sequence"/>
</dbReference>
<protein>
    <submittedName>
        <fullName evidence="1">Uncharacterized protein</fullName>
    </submittedName>
</protein>
<evidence type="ECO:0000313" key="1">
    <source>
        <dbReference type="EMBL" id="SCZ87001.1"/>
    </source>
</evidence>
<keyword evidence="2" id="KW-1185">Reference proteome</keyword>
<reference evidence="1 2" key="1">
    <citation type="submission" date="2016-10" db="EMBL/GenBank/DDBJ databases">
        <authorList>
            <person name="de Groot N.N."/>
        </authorList>
    </citation>
    <scope>NUCLEOTIDE SEQUENCE [LARGE SCALE GENOMIC DNA]</scope>
    <source>
        <strain evidence="1">1</strain>
    </source>
</reference>
<proteinExistence type="predicted"/>
<organism evidence="1 2">
    <name type="scientific">Nitrosomonas mobilis</name>
    <dbReference type="NCBI Taxonomy" id="51642"/>
    <lineage>
        <taxon>Bacteria</taxon>
        <taxon>Pseudomonadati</taxon>
        <taxon>Pseudomonadota</taxon>
        <taxon>Betaproteobacteria</taxon>
        <taxon>Nitrosomonadales</taxon>
        <taxon>Nitrosomonadaceae</taxon>
        <taxon>Nitrosomonas</taxon>
    </lineage>
</organism>
<name>A0A1G5SKD5_9PROT</name>
<evidence type="ECO:0000313" key="2">
    <source>
        <dbReference type="Proteomes" id="UP000198729"/>
    </source>
</evidence>
<dbReference type="EMBL" id="FMWO01000100">
    <property type="protein sequence ID" value="SCZ87001.1"/>
    <property type="molecule type" value="Genomic_DNA"/>
</dbReference>
<accession>A0A1G5SKD5</accession>
<gene>
    <name evidence="1" type="ORF">NSMM_880007</name>
</gene>